<keyword evidence="4" id="KW-1185">Reference proteome</keyword>
<dbReference type="EMBL" id="JAHLQL010000001">
    <property type="protein sequence ID" value="MBU5590353.1"/>
    <property type="molecule type" value="Genomic_DNA"/>
</dbReference>
<accession>A0ABS6EVV3</accession>
<dbReference type="Proteomes" id="UP000736583">
    <property type="component" value="Unassembled WGS sequence"/>
</dbReference>
<dbReference type="InterPro" id="IPR050248">
    <property type="entry name" value="Polysacc_deacetylase_ArnD"/>
</dbReference>
<dbReference type="PANTHER" id="PTHR10587">
    <property type="entry name" value="GLYCOSYL TRANSFERASE-RELATED"/>
    <property type="match status" value="1"/>
</dbReference>
<keyword evidence="1" id="KW-0812">Transmembrane</keyword>
<comment type="caution">
    <text evidence="3">The sequence shown here is derived from an EMBL/GenBank/DDBJ whole genome shotgun (WGS) entry which is preliminary data.</text>
</comment>
<feature type="transmembrane region" description="Helical" evidence="1">
    <location>
        <begin position="7"/>
        <end position="29"/>
    </location>
</feature>
<name>A0ABS6EVV3_9CLOT</name>
<keyword evidence="1" id="KW-0472">Membrane</keyword>
<dbReference type="Pfam" id="PF01522">
    <property type="entry name" value="Polysacc_deac_1"/>
    <property type="match status" value="1"/>
</dbReference>
<gene>
    <name evidence="3" type="ORF">KQI89_01115</name>
</gene>
<keyword evidence="1" id="KW-1133">Transmembrane helix</keyword>
<sequence>MHYKIKYVLFFIALYFVGFIGGSLFFSYYEPELEIKQHSVEDNENINYKESEAIDDLYYGDKKEDKNQYKEEGKYDEKETKVGEDKIAYLTFDDGPSKNITPKILDILSENSIKATFFVTGEMAEHNEKIIKDIKNRGHSIGNHSYSHDFNVIYSSIENFTYEVERTEKILKSILGEDYQSKFFRFPGGSFENYKDPYKKVLEKINMKYIDWNALNGDAEYHEVPLEAQLQKIKETVLGKKEVVILLHDSSTKSTTLEALPHIIDYLKNEGYQFKKL</sequence>
<evidence type="ECO:0000259" key="2">
    <source>
        <dbReference type="PROSITE" id="PS51677"/>
    </source>
</evidence>
<evidence type="ECO:0000256" key="1">
    <source>
        <dbReference type="SAM" id="Phobius"/>
    </source>
</evidence>
<dbReference type="PANTHER" id="PTHR10587:SF125">
    <property type="entry name" value="POLYSACCHARIDE DEACETYLASE YHEN-RELATED"/>
    <property type="match status" value="1"/>
</dbReference>
<evidence type="ECO:0000313" key="4">
    <source>
        <dbReference type="Proteomes" id="UP000736583"/>
    </source>
</evidence>
<protein>
    <submittedName>
        <fullName evidence="3">Polysaccharide deacetylase</fullName>
    </submittedName>
</protein>
<organism evidence="3 4">
    <name type="scientific">Clostridium simiarum</name>
    <dbReference type="NCBI Taxonomy" id="2841506"/>
    <lineage>
        <taxon>Bacteria</taxon>
        <taxon>Bacillati</taxon>
        <taxon>Bacillota</taxon>
        <taxon>Clostridia</taxon>
        <taxon>Eubacteriales</taxon>
        <taxon>Clostridiaceae</taxon>
        <taxon>Clostridium</taxon>
    </lineage>
</organism>
<proteinExistence type="predicted"/>
<reference evidence="3 4" key="1">
    <citation type="submission" date="2021-06" db="EMBL/GenBank/DDBJ databases">
        <authorList>
            <person name="Sun Q."/>
            <person name="Li D."/>
        </authorList>
    </citation>
    <scope>NUCLEOTIDE SEQUENCE [LARGE SCALE GENOMIC DNA]</scope>
    <source>
        <strain evidence="3 4">MSJ-4</strain>
    </source>
</reference>
<dbReference type="RefSeq" id="WP_216455568.1">
    <property type="nucleotide sequence ID" value="NZ_JAHLQL010000001.1"/>
</dbReference>
<evidence type="ECO:0000313" key="3">
    <source>
        <dbReference type="EMBL" id="MBU5590353.1"/>
    </source>
</evidence>
<dbReference type="CDD" id="cd10944">
    <property type="entry name" value="CE4_SmPgdA_like"/>
    <property type="match status" value="1"/>
</dbReference>
<feature type="domain" description="NodB homology" evidence="2">
    <location>
        <begin position="86"/>
        <end position="275"/>
    </location>
</feature>
<dbReference type="PROSITE" id="PS51677">
    <property type="entry name" value="NODB"/>
    <property type="match status" value="1"/>
</dbReference>
<dbReference type="InterPro" id="IPR002509">
    <property type="entry name" value="NODB_dom"/>
</dbReference>